<protein>
    <recommendedName>
        <fullName evidence="3">Addiction module protein</fullName>
    </recommendedName>
</protein>
<evidence type="ECO:0008006" key="3">
    <source>
        <dbReference type="Google" id="ProtNLM"/>
    </source>
</evidence>
<evidence type="ECO:0000313" key="1">
    <source>
        <dbReference type="EMBL" id="AUX20034.1"/>
    </source>
</evidence>
<reference evidence="1 2" key="1">
    <citation type="submission" date="2015-09" db="EMBL/GenBank/DDBJ databases">
        <title>Sorangium comparison.</title>
        <authorList>
            <person name="Zaburannyi N."/>
            <person name="Bunk B."/>
            <person name="Overmann J."/>
            <person name="Mueller R."/>
        </authorList>
    </citation>
    <scope>NUCLEOTIDE SEQUENCE [LARGE SCALE GENOMIC DNA]</scope>
    <source>
        <strain evidence="1 2">So ceGT47</strain>
    </source>
</reference>
<dbReference type="InterPro" id="IPR013406">
    <property type="entry name" value="CHP02574_addiction_mod"/>
</dbReference>
<gene>
    <name evidence="1" type="ORF">SOCEGT47_004970</name>
</gene>
<name>A0A4P2PTU2_SORCE</name>
<dbReference type="NCBIfam" id="TIGR02574">
    <property type="entry name" value="stabl_TIGR02574"/>
    <property type="match status" value="1"/>
</dbReference>
<evidence type="ECO:0000313" key="2">
    <source>
        <dbReference type="Proteomes" id="UP000295781"/>
    </source>
</evidence>
<sequence length="95" mass="10416">MPGVLSGGVGGILADMSLPAMPPPGFDELSPAEKLEYVQALWDRVALHPEAVPALEWHREIIAERLAAHRAGQGSSRPWDEARRDLLSRLRAAQR</sequence>
<dbReference type="Proteomes" id="UP000295781">
    <property type="component" value="Chromosome"/>
</dbReference>
<dbReference type="Pfam" id="PF09720">
    <property type="entry name" value="Unstab_antitox"/>
    <property type="match status" value="1"/>
</dbReference>
<proteinExistence type="predicted"/>
<accession>A0A4P2PTU2</accession>
<organism evidence="1 2">
    <name type="scientific">Sorangium cellulosum</name>
    <name type="common">Polyangium cellulosum</name>
    <dbReference type="NCBI Taxonomy" id="56"/>
    <lineage>
        <taxon>Bacteria</taxon>
        <taxon>Pseudomonadati</taxon>
        <taxon>Myxococcota</taxon>
        <taxon>Polyangia</taxon>
        <taxon>Polyangiales</taxon>
        <taxon>Polyangiaceae</taxon>
        <taxon>Sorangium</taxon>
    </lineage>
</organism>
<dbReference type="EMBL" id="CP012670">
    <property type="protein sequence ID" value="AUX20034.1"/>
    <property type="molecule type" value="Genomic_DNA"/>
</dbReference>
<dbReference type="AlphaFoldDB" id="A0A4P2PTU2"/>